<evidence type="ECO:0000313" key="3">
    <source>
        <dbReference type="Proteomes" id="UP000281564"/>
    </source>
</evidence>
<gene>
    <name evidence="2" type="ORF">DP106_02325</name>
</gene>
<accession>A0A3A6Q2X1</accession>
<keyword evidence="3" id="KW-1185">Reference proteome</keyword>
<dbReference type="EMBL" id="QMDW01000002">
    <property type="protein sequence ID" value="RJX51546.1"/>
    <property type="molecule type" value="Genomic_DNA"/>
</dbReference>
<comment type="caution">
    <text evidence="2">The sequence shown here is derived from an EMBL/GenBank/DDBJ whole genome shotgun (WGS) entry which is preliminary data.</text>
</comment>
<proteinExistence type="predicted"/>
<feature type="region of interest" description="Disordered" evidence="1">
    <location>
        <begin position="1"/>
        <end position="30"/>
    </location>
</feature>
<protein>
    <submittedName>
        <fullName evidence="2">Uncharacterized protein</fullName>
    </submittedName>
</protein>
<dbReference type="AlphaFoldDB" id="A0A3A6Q2X1"/>
<evidence type="ECO:0000313" key="2">
    <source>
        <dbReference type="EMBL" id="RJX51546.1"/>
    </source>
</evidence>
<feature type="compositionally biased region" description="Polar residues" evidence="1">
    <location>
        <begin position="13"/>
        <end position="27"/>
    </location>
</feature>
<evidence type="ECO:0000256" key="1">
    <source>
        <dbReference type="SAM" id="MobiDB-lite"/>
    </source>
</evidence>
<reference evidence="2 3" key="1">
    <citation type="submission" date="2018-06" db="EMBL/GenBank/DDBJ databases">
        <title>Halonotius sp. F13-13 a new haloarchaeeon isolated from a solar saltern from Isla Cristina, Huelva, Spain.</title>
        <authorList>
            <person name="Duran-Viseras A."/>
            <person name="Sanchez-Porro C."/>
            <person name="Ventosa A."/>
        </authorList>
    </citation>
    <scope>NUCLEOTIDE SEQUENCE [LARGE SCALE GENOMIC DNA]</scope>
    <source>
        <strain evidence="2 3">CECT 7525</strain>
    </source>
</reference>
<dbReference type="Proteomes" id="UP000281564">
    <property type="component" value="Unassembled WGS sequence"/>
</dbReference>
<name>A0A3A6Q2X1_9EURY</name>
<sequence>MRRGVRDGIHSSPRCQSQTGVSPVNRTTPRRRRLSLWATLYLALTDATTDDESDTTAQSPDRR</sequence>
<organism evidence="2 3">
    <name type="scientific">Halonotius pteroides</name>
    <dbReference type="NCBI Taxonomy" id="268735"/>
    <lineage>
        <taxon>Archaea</taxon>
        <taxon>Methanobacteriati</taxon>
        <taxon>Methanobacteriota</taxon>
        <taxon>Stenosarchaea group</taxon>
        <taxon>Halobacteria</taxon>
        <taxon>Halobacteriales</taxon>
        <taxon>Haloferacaceae</taxon>
        <taxon>Halonotius</taxon>
    </lineage>
</organism>